<dbReference type="Gene3D" id="3.30.420.10">
    <property type="entry name" value="Ribonuclease H-like superfamily/Ribonuclease H"/>
    <property type="match status" value="1"/>
</dbReference>
<dbReference type="InterPro" id="IPR036397">
    <property type="entry name" value="RNaseH_sf"/>
</dbReference>
<dbReference type="GO" id="GO:0003676">
    <property type="term" value="F:nucleic acid binding"/>
    <property type="evidence" value="ECO:0007669"/>
    <property type="project" value="InterPro"/>
</dbReference>
<dbReference type="CDD" id="cd06222">
    <property type="entry name" value="RNase_H_like"/>
    <property type="match status" value="1"/>
</dbReference>
<dbReference type="InterPro" id="IPR044730">
    <property type="entry name" value="RNase_H-like_dom_plant"/>
</dbReference>
<keyword evidence="3" id="KW-1185">Reference proteome</keyword>
<name>A0A7J9FUP1_9ROSI</name>
<dbReference type="InterPro" id="IPR012337">
    <property type="entry name" value="RNaseH-like_sf"/>
</dbReference>
<dbReference type="Proteomes" id="UP000593568">
    <property type="component" value="Unassembled WGS sequence"/>
</dbReference>
<dbReference type="PANTHER" id="PTHR47723:SF19">
    <property type="entry name" value="POLYNUCLEOTIDYL TRANSFERASE, RIBONUCLEASE H-LIKE SUPERFAMILY PROTEIN"/>
    <property type="match status" value="1"/>
</dbReference>
<proteinExistence type="predicted"/>
<protein>
    <recommendedName>
        <fullName evidence="1">RNase H type-1 domain-containing protein</fullName>
    </recommendedName>
</protein>
<evidence type="ECO:0000259" key="1">
    <source>
        <dbReference type="Pfam" id="PF13456"/>
    </source>
</evidence>
<dbReference type="EMBL" id="JABEZW010227465">
    <property type="protein sequence ID" value="MBA0788275.1"/>
    <property type="molecule type" value="Genomic_DNA"/>
</dbReference>
<dbReference type="InterPro" id="IPR002156">
    <property type="entry name" value="RNaseH_domain"/>
</dbReference>
<dbReference type="GO" id="GO:0004523">
    <property type="term" value="F:RNA-DNA hybrid ribonuclease activity"/>
    <property type="evidence" value="ECO:0007669"/>
    <property type="project" value="InterPro"/>
</dbReference>
<sequence>MELGKGKGKEPKGESWVGHHKNGRWILGYNQFLGGCSILDVELWGILNGLVITLDRGFDSLIFLSNNLEAVQAIQGSYSRVLNSALVRRIRQLLAKPMQWSIHHVSREDNKEIDELTRMTTDKKKEACNYLECPQYGLGHNLK</sequence>
<evidence type="ECO:0000313" key="2">
    <source>
        <dbReference type="EMBL" id="MBA0788275.1"/>
    </source>
</evidence>
<accession>A0A7J9FUP1</accession>
<feature type="domain" description="RNase H type-1" evidence="1">
    <location>
        <begin position="16"/>
        <end position="119"/>
    </location>
</feature>
<dbReference type="Pfam" id="PF13456">
    <property type="entry name" value="RVT_3"/>
    <property type="match status" value="1"/>
</dbReference>
<organism evidence="2 3">
    <name type="scientific">Gossypium trilobum</name>
    <dbReference type="NCBI Taxonomy" id="34281"/>
    <lineage>
        <taxon>Eukaryota</taxon>
        <taxon>Viridiplantae</taxon>
        <taxon>Streptophyta</taxon>
        <taxon>Embryophyta</taxon>
        <taxon>Tracheophyta</taxon>
        <taxon>Spermatophyta</taxon>
        <taxon>Magnoliopsida</taxon>
        <taxon>eudicotyledons</taxon>
        <taxon>Gunneridae</taxon>
        <taxon>Pentapetalae</taxon>
        <taxon>rosids</taxon>
        <taxon>malvids</taxon>
        <taxon>Malvales</taxon>
        <taxon>Malvaceae</taxon>
        <taxon>Malvoideae</taxon>
        <taxon>Gossypium</taxon>
    </lineage>
</organism>
<dbReference type="InterPro" id="IPR053151">
    <property type="entry name" value="RNase_H-like"/>
</dbReference>
<gene>
    <name evidence="2" type="ORF">Gotri_024833</name>
</gene>
<dbReference type="AlphaFoldDB" id="A0A7J9FUP1"/>
<dbReference type="SUPFAM" id="SSF53098">
    <property type="entry name" value="Ribonuclease H-like"/>
    <property type="match status" value="1"/>
</dbReference>
<reference evidence="2 3" key="1">
    <citation type="journal article" date="2019" name="Genome Biol. Evol.">
        <title>Insights into the evolution of the New World diploid cottons (Gossypium, subgenus Houzingenia) based on genome sequencing.</title>
        <authorList>
            <person name="Grover C.E."/>
            <person name="Arick M.A. 2nd"/>
            <person name="Thrash A."/>
            <person name="Conover J.L."/>
            <person name="Sanders W.S."/>
            <person name="Peterson D.G."/>
            <person name="Frelichowski J.E."/>
            <person name="Scheffler J.A."/>
            <person name="Scheffler B.E."/>
            <person name="Wendel J.F."/>
        </authorList>
    </citation>
    <scope>NUCLEOTIDE SEQUENCE [LARGE SCALE GENOMIC DNA]</scope>
    <source>
        <strain evidence="2">8</strain>
        <tissue evidence="2">Leaf</tissue>
    </source>
</reference>
<dbReference type="PANTHER" id="PTHR47723">
    <property type="entry name" value="OS05G0353850 PROTEIN"/>
    <property type="match status" value="1"/>
</dbReference>
<evidence type="ECO:0000313" key="3">
    <source>
        <dbReference type="Proteomes" id="UP000593568"/>
    </source>
</evidence>
<comment type="caution">
    <text evidence="2">The sequence shown here is derived from an EMBL/GenBank/DDBJ whole genome shotgun (WGS) entry which is preliminary data.</text>
</comment>